<evidence type="ECO:0000313" key="2">
    <source>
        <dbReference type="Proteomes" id="UP000032120"/>
    </source>
</evidence>
<protein>
    <recommendedName>
        <fullName evidence="3">Antitoxin Xre/MbcA/ParS-like toxin-binding domain-containing protein</fullName>
    </recommendedName>
</protein>
<dbReference type="AlphaFoldDB" id="A0A0D0IN96"/>
<comment type="caution">
    <text evidence="1">The sequence shown here is derived from an EMBL/GenBank/DDBJ whole genome shotgun (WGS) entry which is preliminary data.</text>
</comment>
<proteinExistence type="predicted"/>
<evidence type="ECO:0000313" key="1">
    <source>
        <dbReference type="EMBL" id="KIP53039.1"/>
    </source>
</evidence>
<organism evidence="1 2">
    <name type="scientific">Leucobacter komagatae</name>
    <dbReference type="NCBI Taxonomy" id="55969"/>
    <lineage>
        <taxon>Bacteria</taxon>
        <taxon>Bacillati</taxon>
        <taxon>Actinomycetota</taxon>
        <taxon>Actinomycetes</taxon>
        <taxon>Micrococcales</taxon>
        <taxon>Microbacteriaceae</taxon>
        <taxon>Leucobacter</taxon>
    </lineage>
</organism>
<keyword evidence="2" id="KW-1185">Reference proteome</keyword>
<dbReference type="Proteomes" id="UP000032120">
    <property type="component" value="Unassembled WGS sequence"/>
</dbReference>
<gene>
    <name evidence="1" type="ORF">SD72_06030</name>
</gene>
<dbReference type="CDD" id="cd00093">
    <property type="entry name" value="HTH_XRE"/>
    <property type="match status" value="1"/>
</dbReference>
<dbReference type="EMBL" id="JXSQ01000005">
    <property type="protein sequence ID" value="KIP53039.1"/>
    <property type="molecule type" value="Genomic_DNA"/>
</dbReference>
<dbReference type="OrthoDB" id="5122186at2"/>
<name>A0A0D0IN96_9MICO</name>
<dbReference type="RefSeq" id="WP_042543526.1">
    <property type="nucleotide sequence ID" value="NZ_JXSQ01000005.1"/>
</dbReference>
<sequence length="117" mass="12601">MSISVPQQPGFADGFRMLLGAAGNGALLAELLGVKPSQVTRWKQGAQLPSPESARSIMDFAYIIARAESTMHTKVVPIWLDSPNQFLRGSTRRECIKLGRVAEVIGAIDAEDEGAYA</sequence>
<evidence type="ECO:0008006" key="3">
    <source>
        <dbReference type="Google" id="ProtNLM"/>
    </source>
</evidence>
<dbReference type="InterPro" id="IPR001387">
    <property type="entry name" value="Cro/C1-type_HTH"/>
</dbReference>
<accession>A0A0D0IN96</accession>
<reference evidence="1 2" key="1">
    <citation type="submission" date="2015-01" db="EMBL/GenBank/DDBJ databases">
        <title>Draft genome sequence of Leucobacter komagatae strain VKM ST2845.</title>
        <authorList>
            <person name="Karlyshev A.V."/>
            <person name="Kudryashova E.B."/>
        </authorList>
    </citation>
    <scope>NUCLEOTIDE SEQUENCE [LARGE SCALE GENOMIC DNA]</scope>
    <source>
        <strain evidence="1 2">VKM ST2845</strain>
    </source>
</reference>